<evidence type="ECO:0000256" key="2">
    <source>
        <dbReference type="ARBA" id="ARBA00022824"/>
    </source>
</evidence>
<keyword evidence="9" id="KW-1185">Reference proteome</keyword>
<keyword evidence="3 7" id="KW-1133">Transmembrane helix</keyword>
<dbReference type="InterPro" id="IPR019013">
    <property type="entry name" value="Vma21"/>
</dbReference>
<dbReference type="Proteomes" id="UP000674318">
    <property type="component" value="Chromosome 35"/>
</dbReference>
<evidence type="ECO:0008006" key="10">
    <source>
        <dbReference type="Google" id="ProtNLM"/>
    </source>
</evidence>
<keyword evidence="5" id="KW-0968">Cytoplasmic vesicle</keyword>
<dbReference type="PANTHER" id="PTHR31792">
    <property type="entry name" value="VACUOLAR ATPASE ASSEMBLY INTEGRAL MEMBRANE PROTEIN VMA21"/>
    <property type="match status" value="1"/>
</dbReference>
<name>A0A836HGH6_9TRYP</name>
<feature type="region of interest" description="Disordered" evidence="6">
    <location>
        <begin position="1"/>
        <end position="52"/>
    </location>
</feature>
<evidence type="ECO:0000256" key="5">
    <source>
        <dbReference type="ARBA" id="ARBA00023329"/>
    </source>
</evidence>
<feature type="compositionally biased region" description="Low complexity" evidence="6">
    <location>
        <begin position="1"/>
        <end position="43"/>
    </location>
</feature>
<keyword evidence="1 7" id="KW-0812">Transmembrane</keyword>
<evidence type="ECO:0000256" key="1">
    <source>
        <dbReference type="ARBA" id="ARBA00022692"/>
    </source>
</evidence>
<dbReference type="Pfam" id="PF09446">
    <property type="entry name" value="VMA21"/>
    <property type="match status" value="1"/>
</dbReference>
<keyword evidence="4 7" id="KW-0472">Membrane</keyword>
<evidence type="ECO:0000313" key="8">
    <source>
        <dbReference type="EMBL" id="KAG5492841.1"/>
    </source>
</evidence>
<dbReference type="OrthoDB" id="265536at2759"/>
<accession>A0A836HGH6</accession>
<dbReference type="KEGG" id="phet:94287545"/>
<evidence type="ECO:0000256" key="4">
    <source>
        <dbReference type="ARBA" id="ARBA00023136"/>
    </source>
</evidence>
<evidence type="ECO:0000313" key="9">
    <source>
        <dbReference type="Proteomes" id="UP000674318"/>
    </source>
</evidence>
<proteinExistence type="predicted"/>
<protein>
    <recommendedName>
        <fullName evidence="10">Transmembrane protein</fullName>
    </recommendedName>
</protein>
<reference evidence="8 9" key="1">
    <citation type="submission" date="2021-02" db="EMBL/GenBank/DDBJ databases">
        <title>Porcisia hertigi Genome sequencing and assembly.</title>
        <authorList>
            <person name="Almutairi H."/>
            <person name="Gatherer D."/>
        </authorList>
    </citation>
    <scope>NUCLEOTIDE SEQUENCE [LARGE SCALE GENOMIC DNA]</scope>
    <source>
        <strain evidence="8 9">C119</strain>
    </source>
</reference>
<comment type="caution">
    <text evidence="8">The sequence shown here is derived from an EMBL/GenBank/DDBJ whole genome shotgun (WGS) entry which is preliminary data.</text>
</comment>
<organism evidence="8 9">
    <name type="scientific">Porcisia hertigi</name>
    <dbReference type="NCBI Taxonomy" id="2761500"/>
    <lineage>
        <taxon>Eukaryota</taxon>
        <taxon>Discoba</taxon>
        <taxon>Euglenozoa</taxon>
        <taxon>Kinetoplastea</taxon>
        <taxon>Metakinetoplastina</taxon>
        <taxon>Trypanosomatida</taxon>
        <taxon>Trypanosomatidae</taxon>
        <taxon>Leishmaniinae</taxon>
        <taxon>Porcisia</taxon>
    </lineage>
</organism>
<feature type="transmembrane region" description="Helical" evidence="7">
    <location>
        <begin position="148"/>
        <end position="175"/>
    </location>
</feature>
<keyword evidence="2" id="KW-0256">Endoplasmic reticulum</keyword>
<evidence type="ECO:0000256" key="3">
    <source>
        <dbReference type="ARBA" id="ARBA00022989"/>
    </source>
</evidence>
<dbReference type="AlphaFoldDB" id="A0A836HGH6"/>
<feature type="transmembrane region" description="Helical" evidence="7">
    <location>
        <begin position="187"/>
        <end position="207"/>
    </location>
</feature>
<dbReference type="GO" id="GO:0070072">
    <property type="term" value="P:vacuolar proton-transporting V-type ATPase complex assembly"/>
    <property type="evidence" value="ECO:0007669"/>
    <property type="project" value="InterPro"/>
</dbReference>
<dbReference type="GO" id="GO:0005789">
    <property type="term" value="C:endoplasmic reticulum membrane"/>
    <property type="evidence" value="ECO:0007669"/>
    <property type="project" value="TreeGrafter"/>
</dbReference>
<dbReference type="PANTHER" id="PTHR31792:SF3">
    <property type="entry name" value="VACUOLAR ATPASE ASSEMBLY INTEGRAL MEMBRANE PROTEIN VMA21"/>
    <property type="match status" value="1"/>
</dbReference>
<sequence>MSSRVAATASPAAEAAPSASFSYPQPTDIPAATPSASSSPTTTVSISEEEDVTKNSATDVVATAPRATRLLKDVEAEENRYIYETLYMSLDDATDTAVRNEITVEDTVRLARDAKKKFIKATTLPLGEKAKSCSDLMRIFSHRENHQVVYTFCIFSVLMITVPVFILLIGMTLIAPWLDVDATLCGGGLAVFSVMLLMMSYVVFAMVEDAQRGNPVADETETKKGR</sequence>
<dbReference type="GeneID" id="94287545"/>
<dbReference type="RefSeq" id="XP_067753625.1">
    <property type="nucleotide sequence ID" value="XM_067897468.1"/>
</dbReference>
<gene>
    <name evidence="8" type="ORF">JKF63_01421</name>
</gene>
<evidence type="ECO:0000256" key="7">
    <source>
        <dbReference type="SAM" id="Phobius"/>
    </source>
</evidence>
<dbReference type="EMBL" id="JAFJZO010000035">
    <property type="protein sequence ID" value="KAG5492841.1"/>
    <property type="molecule type" value="Genomic_DNA"/>
</dbReference>
<dbReference type="GO" id="GO:0031410">
    <property type="term" value="C:cytoplasmic vesicle"/>
    <property type="evidence" value="ECO:0007669"/>
    <property type="project" value="UniProtKB-KW"/>
</dbReference>
<evidence type="ECO:0000256" key="6">
    <source>
        <dbReference type="SAM" id="MobiDB-lite"/>
    </source>
</evidence>